<dbReference type="InterPro" id="IPR023210">
    <property type="entry name" value="NADP_OxRdtase_dom"/>
</dbReference>
<dbReference type="KEGG" id="pchm:VFPPC_02749"/>
<comment type="caution">
    <text evidence="7">The sequence shown here is derived from an EMBL/GenBank/DDBJ whole genome shotgun (WGS) entry which is preliminary data.</text>
</comment>
<dbReference type="STRING" id="1380566.A0A179FX53"/>
<keyword evidence="8" id="KW-1185">Reference proteome</keyword>
<dbReference type="PROSITE" id="PS00798">
    <property type="entry name" value="ALDOKETO_REDUCTASE_1"/>
    <property type="match status" value="1"/>
</dbReference>
<dbReference type="PRINTS" id="PR00069">
    <property type="entry name" value="ALDKETRDTASE"/>
</dbReference>
<feature type="binding site" evidence="4">
    <location>
        <position position="115"/>
    </location>
    <ligand>
        <name>substrate</name>
    </ligand>
</feature>
<dbReference type="PANTHER" id="PTHR43827:SF13">
    <property type="entry name" value="ALDO_KETO REDUCTASE FAMILY PROTEIN"/>
    <property type="match status" value="1"/>
</dbReference>
<evidence type="ECO:0000256" key="2">
    <source>
        <dbReference type="ARBA" id="ARBA00023002"/>
    </source>
</evidence>
<dbReference type="GO" id="GO:0016491">
    <property type="term" value="F:oxidoreductase activity"/>
    <property type="evidence" value="ECO:0007669"/>
    <property type="project" value="UniProtKB-KW"/>
</dbReference>
<gene>
    <name evidence="7" type="ORF">VFPPC_02749</name>
</gene>
<evidence type="ECO:0000313" key="8">
    <source>
        <dbReference type="Proteomes" id="UP000078397"/>
    </source>
</evidence>
<evidence type="ECO:0000256" key="3">
    <source>
        <dbReference type="PIRSR" id="PIRSR000097-1"/>
    </source>
</evidence>
<dbReference type="SUPFAM" id="SSF51430">
    <property type="entry name" value="NAD(P)-linked oxidoreductase"/>
    <property type="match status" value="1"/>
</dbReference>
<sequence>MASLSIRDIAPLSNNSTSVPKLGFGVYQLYGQSCQKAVLAALEAGYRHIDSAQLYRNESDVGAAIHESSLKREDIFLTTKIRQSAGSAEKSYQSCLESIEKIGGQGGYVDLFLIHIPGTGRESREELWGALEKLYAEGRAKAIGVSNYRPQHIEEMREYAKVWPPHVNQIELHPWCQQREIVQYCQDNNIVVEAYSPLSCGDHLNDPTLAAVADKYKKSPAQVLIRFALQKNWIPLPKSGNPERIRQNADVFDFALNDGDMQVLDGLDRGKAGALFPANVK</sequence>
<reference evidence="7 8" key="1">
    <citation type="journal article" date="2016" name="PLoS Pathog.">
        <title>Biosynthesis of antibiotic leucinostatins in bio-control fungus Purpureocillium lilacinum and their inhibition on phytophthora revealed by genome mining.</title>
        <authorList>
            <person name="Wang G."/>
            <person name="Liu Z."/>
            <person name="Lin R."/>
            <person name="Li E."/>
            <person name="Mao Z."/>
            <person name="Ling J."/>
            <person name="Yang Y."/>
            <person name="Yin W.B."/>
            <person name="Xie B."/>
        </authorList>
    </citation>
    <scope>NUCLEOTIDE SEQUENCE [LARGE SCALE GENOMIC DNA]</scope>
    <source>
        <strain evidence="7">170</strain>
    </source>
</reference>
<keyword evidence="2" id="KW-0560">Oxidoreductase</keyword>
<evidence type="ECO:0000313" key="7">
    <source>
        <dbReference type="EMBL" id="OAQ70245.1"/>
    </source>
</evidence>
<comment type="similarity">
    <text evidence="1">Belongs to the aldo/keto reductase family.</text>
</comment>
<protein>
    <submittedName>
        <fullName evidence="7">Aldo-keto reductase</fullName>
    </submittedName>
</protein>
<dbReference type="Gene3D" id="3.20.20.100">
    <property type="entry name" value="NADP-dependent oxidoreductase domain"/>
    <property type="match status" value="1"/>
</dbReference>
<dbReference type="InterPro" id="IPR020471">
    <property type="entry name" value="AKR"/>
</dbReference>
<dbReference type="InterPro" id="IPR036812">
    <property type="entry name" value="NAD(P)_OxRdtase_dom_sf"/>
</dbReference>
<dbReference type="CDD" id="cd19071">
    <property type="entry name" value="AKR_AKR1-5-like"/>
    <property type="match status" value="1"/>
</dbReference>
<feature type="site" description="Lowers pKa of active site Tyr" evidence="5">
    <location>
        <position position="80"/>
    </location>
</feature>
<evidence type="ECO:0000256" key="5">
    <source>
        <dbReference type="PIRSR" id="PIRSR000097-3"/>
    </source>
</evidence>
<evidence type="ECO:0000256" key="1">
    <source>
        <dbReference type="ARBA" id="ARBA00007905"/>
    </source>
</evidence>
<dbReference type="GeneID" id="28846342"/>
<dbReference type="AlphaFoldDB" id="A0A179FX53"/>
<dbReference type="RefSeq" id="XP_018146782.1">
    <property type="nucleotide sequence ID" value="XM_018282348.1"/>
</dbReference>
<dbReference type="PIRSF" id="PIRSF000097">
    <property type="entry name" value="AKR"/>
    <property type="match status" value="1"/>
</dbReference>
<proteinExistence type="inferred from homology"/>
<dbReference type="Proteomes" id="UP000078397">
    <property type="component" value="Unassembled WGS sequence"/>
</dbReference>
<dbReference type="Pfam" id="PF00248">
    <property type="entry name" value="Aldo_ket_red"/>
    <property type="match status" value="1"/>
</dbReference>
<dbReference type="FunFam" id="3.20.20.100:FF:000015">
    <property type="entry name" value="Oxidoreductase, aldo/keto reductase family"/>
    <property type="match status" value="1"/>
</dbReference>
<organism evidence="7 8">
    <name type="scientific">Pochonia chlamydosporia 170</name>
    <dbReference type="NCBI Taxonomy" id="1380566"/>
    <lineage>
        <taxon>Eukaryota</taxon>
        <taxon>Fungi</taxon>
        <taxon>Dikarya</taxon>
        <taxon>Ascomycota</taxon>
        <taxon>Pezizomycotina</taxon>
        <taxon>Sordariomycetes</taxon>
        <taxon>Hypocreomycetidae</taxon>
        <taxon>Hypocreales</taxon>
        <taxon>Clavicipitaceae</taxon>
        <taxon>Pochonia</taxon>
    </lineage>
</organism>
<feature type="active site" description="Proton donor" evidence="3">
    <location>
        <position position="55"/>
    </location>
</feature>
<dbReference type="InterPro" id="IPR018170">
    <property type="entry name" value="Aldo/ket_reductase_CS"/>
</dbReference>
<name>A0A179FX53_METCM</name>
<accession>A0A179FX53</accession>
<dbReference type="PROSITE" id="PS00062">
    <property type="entry name" value="ALDOKETO_REDUCTASE_2"/>
    <property type="match status" value="1"/>
</dbReference>
<dbReference type="EMBL" id="LSBJ02000002">
    <property type="protein sequence ID" value="OAQ70245.1"/>
    <property type="molecule type" value="Genomic_DNA"/>
</dbReference>
<feature type="domain" description="NADP-dependent oxidoreductase" evidence="6">
    <location>
        <begin position="22"/>
        <end position="268"/>
    </location>
</feature>
<evidence type="ECO:0000256" key="4">
    <source>
        <dbReference type="PIRSR" id="PIRSR000097-2"/>
    </source>
</evidence>
<dbReference type="OrthoDB" id="416253at2759"/>
<evidence type="ECO:0000259" key="6">
    <source>
        <dbReference type="Pfam" id="PF00248"/>
    </source>
</evidence>
<dbReference type="PANTHER" id="PTHR43827">
    <property type="entry name" value="2,5-DIKETO-D-GLUCONIC ACID REDUCTASE"/>
    <property type="match status" value="1"/>
</dbReference>